<protein>
    <recommendedName>
        <fullName evidence="1">F-box associated beta-propeller type 3 domain-containing protein</fullName>
    </recommendedName>
</protein>
<evidence type="ECO:0000259" key="1">
    <source>
        <dbReference type="Pfam" id="PF08268"/>
    </source>
</evidence>
<comment type="caution">
    <text evidence="2">The sequence shown here is derived from an EMBL/GenBank/DDBJ whole genome shotgun (WGS) entry which is preliminary data.</text>
</comment>
<evidence type="ECO:0000313" key="2">
    <source>
        <dbReference type="EMBL" id="KAG5413677.1"/>
    </source>
</evidence>
<organism evidence="2 3">
    <name type="scientific">Brassica rapa subsp. trilocularis</name>
    <dbReference type="NCBI Taxonomy" id="1813537"/>
    <lineage>
        <taxon>Eukaryota</taxon>
        <taxon>Viridiplantae</taxon>
        <taxon>Streptophyta</taxon>
        <taxon>Embryophyta</taxon>
        <taxon>Tracheophyta</taxon>
        <taxon>Spermatophyta</taxon>
        <taxon>Magnoliopsida</taxon>
        <taxon>eudicotyledons</taxon>
        <taxon>Gunneridae</taxon>
        <taxon>Pentapetalae</taxon>
        <taxon>rosids</taxon>
        <taxon>malvids</taxon>
        <taxon>Brassicales</taxon>
        <taxon>Brassicaceae</taxon>
        <taxon>Brassiceae</taxon>
        <taxon>Brassica</taxon>
    </lineage>
</organism>
<name>A0ABQ7NS52_BRACM</name>
<dbReference type="Pfam" id="PF08268">
    <property type="entry name" value="FBA_3"/>
    <property type="match status" value="1"/>
</dbReference>
<evidence type="ECO:0000313" key="3">
    <source>
        <dbReference type="Proteomes" id="UP000823674"/>
    </source>
</evidence>
<keyword evidence="3" id="KW-1185">Reference proteome</keyword>
<dbReference type="EMBL" id="JADBGQ010000001">
    <property type="protein sequence ID" value="KAG5413677.1"/>
    <property type="molecule type" value="Genomic_DNA"/>
</dbReference>
<dbReference type="InterPro" id="IPR013187">
    <property type="entry name" value="F-box-assoc_dom_typ3"/>
</dbReference>
<gene>
    <name evidence="2" type="primary">A01p014780.1_BraROA</name>
    <name evidence="2" type="ORF">IGI04_001244</name>
</gene>
<dbReference type="Proteomes" id="UP000823674">
    <property type="component" value="Chromosome A01"/>
</dbReference>
<reference evidence="2 3" key="1">
    <citation type="submission" date="2021-03" db="EMBL/GenBank/DDBJ databases">
        <authorList>
            <person name="King G.J."/>
            <person name="Bancroft I."/>
            <person name="Baten A."/>
            <person name="Bloomfield J."/>
            <person name="Borpatragohain P."/>
            <person name="He Z."/>
            <person name="Irish N."/>
            <person name="Irwin J."/>
            <person name="Liu K."/>
            <person name="Mauleon R.P."/>
            <person name="Moore J."/>
            <person name="Morris R."/>
            <person name="Ostergaard L."/>
            <person name="Wang B."/>
            <person name="Wells R."/>
        </authorList>
    </citation>
    <scope>NUCLEOTIDE SEQUENCE [LARGE SCALE GENOMIC DNA]</scope>
    <source>
        <strain evidence="2">R-o-18</strain>
        <tissue evidence="2">Leaf</tissue>
    </source>
</reference>
<feature type="domain" description="F-box associated beta-propeller type 3" evidence="1">
    <location>
        <begin position="107"/>
        <end position="166"/>
    </location>
</feature>
<proteinExistence type="predicted"/>
<accession>A0ABQ7NS52</accession>
<sequence length="191" mass="22257">MDENYILSSSAAESVGIVSVKITQEMVCAFIEFESWSSADKALKKYVLTSWRTLLETGRTQILFYDVRSEKFCLINNDIDIPPGLADHTNFLTLLNYKGESIVTGNKFVEMTSTCELMWSSYLSHDLSNHFHVFFYNLERNTFTRVNTEGFRHHSVRRIHTFIDFVEIGEYEVYYSDLRSYETEDSIHIPV</sequence>